<name>A0A1J5P122_9ZZZZ</name>
<proteinExistence type="predicted"/>
<comment type="caution">
    <text evidence="1">The sequence shown here is derived from an EMBL/GenBank/DDBJ whole genome shotgun (WGS) entry which is preliminary data.</text>
</comment>
<dbReference type="AlphaFoldDB" id="A0A1J5P122"/>
<protein>
    <submittedName>
        <fullName evidence="1">Uncharacterized protein</fullName>
    </submittedName>
</protein>
<gene>
    <name evidence="1" type="ORF">GALL_536940</name>
</gene>
<evidence type="ECO:0000313" key="1">
    <source>
        <dbReference type="EMBL" id="OIQ64754.1"/>
    </source>
</evidence>
<organism evidence="1">
    <name type="scientific">mine drainage metagenome</name>
    <dbReference type="NCBI Taxonomy" id="410659"/>
    <lineage>
        <taxon>unclassified sequences</taxon>
        <taxon>metagenomes</taxon>
        <taxon>ecological metagenomes</taxon>
    </lineage>
</organism>
<reference evidence="1" key="1">
    <citation type="submission" date="2016-10" db="EMBL/GenBank/DDBJ databases">
        <title>Sequence of Gallionella enrichment culture.</title>
        <authorList>
            <person name="Poehlein A."/>
            <person name="Muehling M."/>
            <person name="Daniel R."/>
        </authorList>
    </citation>
    <scope>NUCLEOTIDE SEQUENCE</scope>
</reference>
<dbReference type="EMBL" id="MLJW01007864">
    <property type="protein sequence ID" value="OIQ64754.1"/>
    <property type="molecule type" value="Genomic_DNA"/>
</dbReference>
<accession>A0A1J5P122</accession>
<sequence>MRRSAEIEFQAAAVQARRGIVRREERNLVTFADLADGDRDRALIGADDGAHLFLGDETFGLGAALLRIGLVIGENEADSGAAKTGQSLAARQRQIEIVFLVDDVGGGLESLLRIDADLRAGPGQRIDHANHHFRRLRPRRHRQSLPRRDQPHALCLAPPPDFQRDLLHFA</sequence>